<dbReference type="FunFam" id="1.10.510.10:FF:000571">
    <property type="entry name" value="Maternal embryonic leucine zipper kinase"/>
    <property type="match status" value="1"/>
</dbReference>
<dbReference type="SMART" id="SM00220">
    <property type="entry name" value="S_TKc"/>
    <property type="match status" value="1"/>
</dbReference>
<protein>
    <recommendedName>
        <fullName evidence="11">Protein kinase domain-containing protein</fullName>
    </recommendedName>
</protein>
<keyword evidence="1 7" id="KW-0723">Serine/threonine-protein kinase</keyword>
<gene>
    <name evidence="10" type="ORF">LDAN0321_LOCUS563</name>
</gene>
<dbReference type="Gene3D" id="1.10.510.10">
    <property type="entry name" value="Transferase(Phosphotransferase) domain 1"/>
    <property type="match status" value="1"/>
</dbReference>
<dbReference type="InterPro" id="IPR008271">
    <property type="entry name" value="Ser/Thr_kinase_AS"/>
</dbReference>
<dbReference type="PANTHER" id="PTHR24353:SF143">
    <property type="entry name" value="PROTEIN KINASE DOMAIN-CONTAINING PROTEIN"/>
    <property type="match status" value="1"/>
</dbReference>
<dbReference type="PROSITE" id="PS50011">
    <property type="entry name" value="PROTEIN_KINASE_DOM"/>
    <property type="match status" value="1"/>
</dbReference>
<keyword evidence="2" id="KW-0808">Transferase</keyword>
<feature type="binding site" evidence="6">
    <location>
        <position position="83"/>
    </location>
    <ligand>
        <name>ATP</name>
        <dbReference type="ChEBI" id="CHEBI:30616"/>
    </ligand>
</feature>
<keyword evidence="3 6" id="KW-0547">Nucleotide-binding</keyword>
<organism evidence="10">
    <name type="scientific">Leptocylindrus danicus</name>
    <dbReference type="NCBI Taxonomy" id="163516"/>
    <lineage>
        <taxon>Eukaryota</taxon>
        <taxon>Sar</taxon>
        <taxon>Stramenopiles</taxon>
        <taxon>Ochrophyta</taxon>
        <taxon>Bacillariophyta</taxon>
        <taxon>Coscinodiscophyceae</taxon>
        <taxon>Chaetocerotophycidae</taxon>
        <taxon>Leptocylindrales</taxon>
        <taxon>Leptocylindraceae</taxon>
        <taxon>Leptocylindrus</taxon>
    </lineage>
</organism>
<feature type="domain" description="Protein kinase" evidence="8">
    <location>
        <begin position="54"/>
        <end position="305"/>
    </location>
</feature>
<dbReference type="PROSITE" id="PS51285">
    <property type="entry name" value="AGC_KINASE_CTER"/>
    <property type="match status" value="1"/>
</dbReference>
<comment type="similarity">
    <text evidence="7">Belongs to the protein kinase superfamily.</text>
</comment>
<dbReference type="InterPro" id="IPR000719">
    <property type="entry name" value="Prot_kinase_dom"/>
</dbReference>
<dbReference type="PROSITE" id="PS00107">
    <property type="entry name" value="PROTEIN_KINASE_ATP"/>
    <property type="match status" value="1"/>
</dbReference>
<dbReference type="Gene3D" id="3.30.200.20">
    <property type="entry name" value="Phosphorylase Kinase, domain 1"/>
    <property type="match status" value="1"/>
</dbReference>
<dbReference type="SUPFAM" id="SSF56112">
    <property type="entry name" value="Protein kinase-like (PK-like)"/>
    <property type="match status" value="1"/>
</dbReference>
<evidence type="ECO:0000256" key="4">
    <source>
        <dbReference type="ARBA" id="ARBA00022777"/>
    </source>
</evidence>
<name>A0A7S2JRP2_9STRA</name>
<dbReference type="InterPro" id="IPR017441">
    <property type="entry name" value="Protein_kinase_ATP_BS"/>
</dbReference>
<evidence type="ECO:0000256" key="7">
    <source>
        <dbReference type="RuleBase" id="RU000304"/>
    </source>
</evidence>
<dbReference type="InterPro" id="IPR011009">
    <property type="entry name" value="Kinase-like_dom_sf"/>
</dbReference>
<evidence type="ECO:0000313" key="10">
    <source>
        <dbReference type="EMBL" id="CAD9555595.1"/>
    </source>
</evidence>
<accession>A0A7S2JRP2</accession>
<proteinExistence type="inferred from homology"/>
<evidence type="ECO:0000256" key="3">
    <source>
        <dbReference type="ARBA" id="ARBA00022741"/>
    </source>
</evidence>
<evidence type="ECO:0000259" key="9">
    <source>
        <dbReference type="PROSITE" id="PS51285"/>
    </source>
</evidence>
<dbReference type="GO" id="GO:0005524">
    <property type="term" value="F:ATP binding"/>
    <property type="evidence" value="ECO:0007669"/>
    <property type="project" value="UniProtKB-UniRule"/>
</dbReference>
<dbReference type="PANTHER" id="PTHR24353">
    <property type="entry name" value="CYCLIC NUCLEOTIDE-DEPENDENT PROTEIN KINASE"/>
    <property type="match status" value="1"/>
</dbReference>
<feature type="domain" description="AGC-kinase C-terminal" evidence="9">
    <location>
        <begin position="306"/>
        <end position="362"/>
    </location>
</feature>
<keyword evidence="5 6" id="KW-0067">ATP-binding</keyword>
<evidence type="ECO:0000256" key="6">
    <source>
        <dbReference type="PROSITE-ProRule" id="PRU10141"/>
    </source>
</evidence>
<evidence type="ECO:0000259" key="8">
    <source>
        <dbReference type="PROSITE" id="PS50011"/>
    </source>
</evidence>
<dbReference type="Pfam" id="PF00069">
    <property type="entry name" value="Pkinase"/>
    <property type="match status" value="1"/>
</dbReference>
<evidence type="ECO:0000256" key="1">
    <source>
        <dbReference type="ARBA" id="ARBA00022527"/>
    </source>
</evidence>
<dbReference type="InterPro" id="IPR000961">
    <property type="entry name" value="AGC-kinase_C"/>
</dbReference>
<evidence type="ECO:0000256" key="2">
    <source>
        <dbReference type="ARBA" id="ARBA00022679"/>
    </source>
</evidence>
<keyword evidence="4" id="KW-0418">Kinase</keyword>
<dbReference type="EMBL" id="HBGY01000864">
    <property type="protein sequence ID" value="CAD9555595.1"/>
    <property type="molecule type" value="Transcribed_RNA"/>
</dbReference>
<dbReference type="FunFam" id="3.30.200.20:FF:000042">
    <property type="entry name" value="Aurora kinase A"/>
    <property type="match status" value="1"/>
</dbReference>
<evidence type="ECO:0000256" key="5">
    <source>
        <dbReference type="ARBA" id="ARBA00022840"/>
    </source>
</evidence>
<dbReference type="AlphaFoldDB" id="A0A7S2JRP2"/>
<dbReference type="GO" id="GO:0004691">
    <property type="term" value="F:cAMP-dependent protein kinase activity"/>
    <property type="evidence" value="ECO:0007669"/>
    <property type="project" value="TreeGrafter"/>
</dbReference>
<sequence>MHDSYTSDGVITFTEDCTCMLVSFPNLGRAINGGLERILQSGQFDFSVLKLQDLRKHKLLGEGSFGKVYLTSIKGQKNPYALKIMNKKALIEQDQVENVKWEKDIMNRIEHPFVLQLRATFQDTNNIYLLLRLARGGEVFQRMQCFSKGRLPLEDARFYTACLYEALTYLHLHKIAHRDVKPENVLITNDGYCILIDYGMAKVIEDVSYTACGSPMYMAPEFLKSKGHTPSVDCWAFGVTLYEMLVGYTPFDAMDQLELFKLVAKCRYEFPYGLLHPDAEDLIANLLVKKKKRLGAKAVREHPFFQSIDWDDLMEKKIEPPWKPGVDEDLSELIAGEEGSIIEPCDDEDIVEIGVQDLFEGF</sequence>
<reference evidence="10" key="1">
    <citation type="submission" date="2021-01" db="EMBL/GenBank/DDBJ databases">
        <authorList>
            <person name="Corre E."/>
            <person name="Pelletier E."/>
            <person name="Niang G."/>
            <person name="Scheremetjew M."/>
            <person name="Finn R."/>
            <person name="Kale V."/>
            <person name="Holt S."/>
            <person name="Cochrane G."/>
            <person name="Meng A."/>
            <person name="Brown T."/>
            <person name="Cohen L."/>
        </authorList>
    </citation>
    <scope>NUCLEOTIDE SEQUENCE</scope>
    <source>
        <strain evidence="10">B650</strain>
    </source>
</reference>
<evidence type="ECO:0008006" key="11">
    <source>
        <dbReference type="Google" id="ProtNLM"/>
    </source>
</evidence>
<dbReference type="GO" id="GO:0005952">
    <property type="term" value="C:cAMP-dependent protein kinase complex"/>
    <property type="evidence" value="ECO:0007669"/>
    <property type="project" value="TreeGrafter"/>
</dbReference>
<dbReference type="PROSITE" id="PS00108">
    <property type="entry name" value="PROTEIN_KINASE_ST"/>
    <property type="match status" value="1"/>
</dbReference>